<evidence type="ECO:0000259" key="3">
    <source>
        <dbReference type="PROSITE" id="PS50075"/>
    </source>
</evidence>
<reference evidence="4 5" key="1">
    <citation type="journal article" date="2019" name="Int. J. Syst. Evol. Microbiol.">
        <title>The Global Catalogue of Microorganisms (GCM) 10K type strain sequencing project: providing services to taxonomists for standard genome sequencing and annotation.</title>
        <authorList>
            <consortium name="The Broad Institute Genomics Platform"/>
            <consortium name="The Broad Institute Genome Sequencing Center for Infectious Disease"/>
            <person name="Wu L."/>
            <person name="Ma J."/>
        </authorList>
    </citation>
    <scope>NUCLEOTIDE SEQUENCE [LARGE SCALE GENOMIC DNA]</scope>
    <source>
        <strain evidence="4 5">JCM 13002</strain>
    </source>
</reference>
<dbReference type="SUPFAM" id="SSF47336">
    <property type="entry name" value="ACP-like"/>
    <property type="match status" value="1"/>
</dbReference>
<dbReference type="SMART" id="SM00823">
    <property type="entry name" value="PKS_PP"/>
    <property type="match status" value="1"/>
</dbReference>
<dbReference type="Pfam" id="PF00550">
    <property type="entry name" value="PP-binding"/>
    <property type="match status" value="1"/>
</dbReference>
<dbReference type="InterPro" id="IPR020845">
    <property type="entry name" value="AMP-binding_CS"/>
</dbReference>
<dbReference type="EMBL" id="BAAALD010000107">
    <property type="protein sequence ID" value="GAA1118106.1"/>
    <property type="molecule type" value="Genomic_DNA"/>
</dbReference>
<protein>
    <recommendedName>
        <fullName evidence="3">Carrier domain-containing protein</fullName>
    </recommendedName>
</protein>
<dbReference type="PRINTS" id="PR00154">
    <property type="entry name" value="AMPBINDING"/>
</dbReference>
<dbReference type="Pfam" id="PF13193">
    <property type="entry name" value="AMP-binding_C"/>
    <property type="match status" value="1"/>
</dbReference>
<dbReference type="Gene3D" id="3.30.300.30">
    <property type="match status" value="1"/>
</dbReference>
<accession>A0ABN1U4J1</accession>
<gene>
    <name evidence="4" type="ORF">GCM10009663_67640</name>
</gene>
<dbReference type="InterPro" id="IPR045851">
    <property type="entry name" value="AMP-bd_C_sf"/>
</dbReference>
<dbReference type="InterPro" id="IPR036736">
    <property type="entry name" value="ACP-like_sf"/>
</dbReference>
<name>A0ABN1U4J1_9ACTN</name>
<dbReference type="InterPro" id="IPR020806">
    <property type="entry name" value="PKS_PP-bd"/>
</dbReference>
<dbReference type="Gene3D" id="2.30.38.10">
    <property type="entry name" value="Luciferase, Domain 3"/>
    <property type="match status" value="1"/>
</dbReference>
<keyword evidence="2" id="KW-0597">Phosphoprotein</keyword>
<sequence length="585" mass="62147">MTDLSITARFRRCCERFGDRVALSDEHTSLTYAELAAEADRLAARLVERGVRAGDVVAVLTRRSVDGIVALLAVVSAGAAYLALDTRYPAARTEFMLRDSGARLVVTQRELADGLPDGFATVFADDRAPAGVPAAVRAADPSGEDLAYVAYTSGSTGTPKGVMVPHRGVVRLVVDPDFVTITPEDVLLQIGPLAFDASTFEIWGALLNGARLVVAPPGDLSLAETTGFVRASGVTVLLLTTGLLHQVVDHGLDDLKQVRYLLTGGDVLSADHADRAVAALPGTVLVNGYGPTENTTYTCCHAFDSPLRTPSVPIGRPINGTWVRVLDPELRPVPPGGTGELYTGGTGLAHGYLGRPALTAERFLPDPEGDGARMYRTGDLVRSTEPAIEFLGRADRQVKIRGFRIELGEVEAALAGLPAVAQYHLARTQAPTGGHALHAALVLRKDHRQTSLLELRASLAEVLPSYAVPSLITVVDEFPLTANGKVDAAALAARTRVRSPQLMTEYREPGSPAEQAVVSLWSDHFGVAGIGADDDFFELGGHSLLGVKIIAELHHAFGVDVSPRDFYFDPTPAGMARLVAERAAR</sequence>
<dbReference type="InterPro" id="IPR009081">
    <property type="entry name" value="PP-bd_ACP"/>
</dbReference>
<evidence type="ECO:0000313" key="4">
    <source>
        <dbReference type="EMBL" id="GAA1118106.1"/>
    </source>
</evidence>
<dbReference type="InterPro" id="IPR010071">
    <property type="entry name" value="AA_adenyl_dom"/>
</dbReference>
<dbReference type="InterPro" id="IPR025110">
    <property type="entry name" value="AMP-bd_C"/>
</dbReference>
<dbReference type="InterPro" id="IPR000873">
    <property type="entry name" value="AMP-dep_synth/lig_dom"/>
</dbReference>
<evidence type="ECO:0000256" key="1">
    <source>
        <dbReference type="ARBA" id="ARBA00022450"/>
    </source>
</evidence>
<feature type="domain" description="Carrier" evidence="3">
    <location>
        <begin position="508"/>
        <end position="583"/>
    </location>
</feature>
<dbReference type="NCBIfam" id="TIGR01733">
    <property type="entry name" value="AA-adenyl-dom"/>
    <property type="match status" value="1"/>
</dbReference>
<comment type="caution">
    <text evidence="4">The sequence shown here is derived from an EMBL/GenBank/DDBJ whole genome shotgun (WGS) entry which is preliminary data.</text>
</comment>
<evidence type="ECO:0000256" key="2">
    <source>
        <dbReference type="ARBA" id="ARBA00022553"/>
    </source>
</evidence>
<dbReference type="PROSITE" id="PS00012">
    <property type="entry name" value="PHOSPHOPANTETHEINE"/>
    <property type="match status" value="1"/>
</dbReference>
<keyword evidence="5" id="KW-1185">Reference proteome</keyword>
<dbReference type="InterPro" id="IPR006162">
    <property type="entry name" value="Ppantetheine_attach_site"/>
</dbReference>
<dbReference type="Gene3D" id="3.40.50.1820">
    <property type="entry name" value="alpha/beta hydrolase"/>
    <property type="match status" value="1"/>
</dbReference>
<dbReference type="RefSeq" id="WP_344627541.1">
    <property type="nucleotide sequence ID" value="NZ_BAAALD010000107.1"/>
</dbReference>
<dbReference type="PANTHER" id="PTHR45527">
    <property type="entry name" value="NONRIBOSOMAL PEPTIDE SYNTHETASE"/>
    <property type="match status" value="1"/>
</dbReference>
<dbReference type="SUPFAM" id="SSF56801">
    <property type="entry name" value="Acetyl-CoA synthetase-like"/>
    <property type="match status" value="1"/>
</dbReference>
<dbReference type="InterPro" id="IPR020459">
    <property type="entry name" value="AMP-binding"/>
</dbReference>
<dbReference type="InterPro" id="IPR029058">
    <property type="entry name" value="AB_hydrolase_fold"/>
</dbReference>
<dbReference type="PROSITE" id="PS50075">
    <property type="entry name" value="CARRIER"/>
    <property type="match status" value="1"/>
</dbReference>
<organism evidence="4 5">
    <name type="scientific">Kitasatospora arboriphila</name>
    <dbReference type="NCBI Taxonomy" id="258052"/>
    <lineage>
        <taxon>Bacteria</taxon>
        <taxon>Bacillati</taxon>
        <taxon>Actinomycetota</taxon>
        <taxon>Actinomycetes</taxon>
        <taxon>Kitasatosporales</taxon>
        <taxon>Streptomycetaceae</taxon>
        <taxon>Kitasatospora</taxon>
    </lineage>
</organism>
<dbReference type="PROSITE" id="PS00455">
    <property type="entry name" value="AMP_BINDING"/>
    <property type="match status" value="1"/>
</dbReference>
<dbReference type="Gene3D" id="3.40.50.980">
    <property type="match status" value="2"/>
</dbReference>
<proteinExistence type="predicted"/>
<dbReference type="Pfam" id="PF00501">
    <property type="entry name" value="AMP-binding"/>
    <property type="match status" value="1"/>
</dbReference>
<evidence type="ECO:0000313" key="5">
    <source>
        <dbReference type="Proteomes" id="UP001499987"/>
    </source>
</evidence>
<dbReference type="CDD" id="cd12117">
    <property type="entry name" value="A_NRPS_Srf_like"/>
    <property type="match status" value="1"/>
</dbReference>
<dbReference type="PANTHER" id="PTHR45527:SF1">
    <property type="entry name" value="FATTY ACID SYNTHASE"/>
    <property type="match status" value="1"/>
</dbReference>
<dbReference type="Proteomes" id="UP001499987">
    <property type="component" value="Unassembled WGS sequence"/>
</dbReference>
<keyword evidence="1" id="KW-0596">Phosphopantetheine</keyword>